<evidence type="ECO:0000259" key="3">
    <source>
        <dbReference type="Pfam" id="PF08030"/>
    </source>
</evidence>
<dbReference type="InterPro" id="IPR013121">
    <property type="entry name" value="Fe_red_NAD-bd_6"/>
</dbReference>
<dbReference type="InterPro" id="IPR051410">
    <property type="entry name" value="Ferric/Cupric_Reductase"/>
</dbReference>
<dbReference type="AlphaFoldDB" id="A0A1Y6M2X5"/>
<sequence>MFASGDGIFAQLPFIKSLTEDSKRAAIKTRRIKLVWQTEEYHGQLQQWMQSILDDEEVSLELLDISIHIPAEADESNLSKVVEVADSKVRKIGNRLKVIRDIPDVESYVQLEMKEPRRDVAVTVSGFEKLREEVRSQVLATGRLNVQLFELDFQPQRVFQHRGGTAA</sequence>
<feature type="domain" description="Ferric reductase NAD binding" evidence="3">
    <location>
        <begin position="1"/>
        <end position="138"/>
    </location>
</feature>
<dbReference type="GO" id="GO:0006826">
    <property type="term" value="P:iron ion transport"/>
    <property type="evidence" value="ECO:0007669"/>
    <property type="project" value="TreeGrafter"/>
</dbReference>
<dbReference type="Proteomes" id="UP000215453">
    <property type="component" value="Chromosome 14"/>
</dbReference>
<name>A0A1Y6M2X5_ZYMTR</name>
<keyword evidence="2" id="KW-0560">Oxidoreductase</keyword>
<reference evidence="4 5" key="1">
    <citation type="submission" date="2016-10" db="EMBL/GenBank/DDBJ databases">
        <authorList>
            <person name="Varghese N."/>
        </authorList>
    </citation>
    <scope>NUCLEOTIDE SEQUENCE [LARGE SCALE GENOMIC DNA]</scope>
</reference>
<dbReference type="InterPro" id="IPR039261">
    <property type="entry name" value="FNR_nucleotide-bd"/>
</dbReference>
<protein>
    <recommendedName>
        <fullName evidence="3">Ferric reductase NAD binding domain-containing protein</fullName>
    </recommendedName>
</protein>
<evidence type="ECO:0000313" key="5">
    <source>
        <dbReference type="Proteomes" id="UP000215453"/>
    </source>
</evidence>
<gene>
    <name evidence="4" type="ORF">ZT1A5_G11538</name>
</gene>
<dbReference type="Pfam" id="PF08030">
    <property type="entry name" value="NAD_binding_6"/>
    <property type="match status" value="1"/>
</dbReference>
<evidence type="ECO:0000256" key="2">
    <source>
        <dbReference type="ARBA" id="ARBA00023002"/>
    </source>
</evidence>
<organism evidence="4 5">
    <name type="scientific">Zymoseptoria tritici ST99CH_1A5</name>
    <dbReference type="NCBI Taxonomy" id="1276529"/>
    <lineage>
        <taxon>Eukaryota</taxon>
        <taxon>Fungi</taxon>
        <taxon>Dikarya</taxon>
        <taxon>Ascomycota</taxon>
        <taxon>Pezizomycotina</taxon>
        <taxon>Dothideomycetes</taxon>
        <taxon>Dothideomycetidae</taxon>
        <taxon>Mycosphaerellales</taxon>
        <taxon>Mycosphaerellaceae</taxon>
        <taxon>Zymoseptoria</taxon>
    </lineage>
</organism>
<dbReference type="PANTHER" id="PTHR32361:SF26">
    <property type="entry name" value="FAD-BINDING 8 DOMAIN-CONTAINING PROTEIN-RELATED"/>
    <property type="match status" value="1"/>
</dbReference>
<proteinExistence type="predicted"/>
<dbReference type="PANTHER" id="PTHR32361">
    <property type="entry name" value="FERRIC/CUPRIC REDUCTASE TRANSMEMBRANE COMPONENT"/>
    <property type="match status" value="1"/>
</dbReference>
<dbReference type="GO" id="GO:0000293">
    <property type="term" value="F:ferric-chelate reductase activity"/>
    <property type="evidence" value="ECO:0007669"/>
    <property type="project" value="TreeGrafter"/>
</dbReference>
<accession>A0A1Y6M2X5</accession>
<dbReference type="GO" id="GO:0015677">
    <property type="term" value="P:copper ion import"/>
    <property type="evidence" value="ECO:0007669"/>
    <property type="project" value="TreeGrafter"/>
</dbReference>
<evidence type="ECO:0000313" key="4">
    <source>
        <dbReference type="EMBL" id="SMY30088.1"/>
    </source>
</evidence>
<dbReference type="EMBL" id="LT882689">
    <property type="protein sequence ID" value="SMY30088.1"/>
    <property type="molecule type" value="Genomic_DNA"/>
</dbReference>
<dbReference type="Gene3D" id="3.40.50.80">
    <property type="entry name" value="Nucleotide-binding domain of ferredoxin-NADP reductase (FNR) module"/>
    <property type="match status" value="1"/>
</dbReference>
<dbReference type="GO" id="GO:0005886">
    <property type="term" value="C:plasma membrane"/>
    <property type="evidence" value="ECO:0007669"/>
    <property type="project" value="TreeGrafter"/>
</dbReference>
<keyword evidence="1" id="KW-0813">Transport</keyword>
<dbReference type="GO" id="GO:0006879">
    <property type="term" value="P:intracellular iron ion homeostasis"/>
    <property type="evidence" value="ECO:0007669"/>
    <property type="project" value="TreeGrafter"/>
</dbReference>
<evidence type="ECO:0000256" key="1">
    <source>
        <dbReference type="ARBA" id="ARBA00022448"/>
    </source>
</evidence>